<accession>A0A0C2N7G0</accession>
<name>A0A0C2N7G0_THEKT</name>
<evidence type="ECO:0000313" key="1">
    <source>
        <dbReference type="EMBL" id="KII69867.1"/>
    </source>
</evidence>
<organism evidence="1 2">
    <name type="scientific">Thelohanellus kitauei</name>
    <name type="common">Myxosporean</name>
    <dbReference type="NCBI Taxonomy" id="669202"/>
    <lineage>
        <taxon>Eukaryota</taxon>
        <taxon>Metazoa</taxon>
        <taxon>Cnidaria</taxon>
        <taxon>Myxozoa</taxon>
        <taxon>Myxosporea</taxon>
        <taxon>Bivalvulida</taxon>
        <taxon>Platysporina</taxon>
        <taxon>Myxobolidae</taxon>
        <taxon>Thelohanellus</taxon>
    </lineage>
</organism>
<evidence type="ECO:0008006" key="3">
    <source>
        <dbReference type="Google" id="ProtNLM"/>
    </source>
</evidence>
<sequence length="620" mass="72336">MNTIIDHHESSENLVWDYISSMQAGDLSAQMEAVGNFIFTFRNKFPDRLSQIFIQYFPKKLFEEFKLISEGVTYVERYHEKKVLFFDVFTSVFSDVNLPMDSKTKPFVLVLLKLIKTPDTQVIFNPDTLMDSINNCIKHEPTKILFINENAIFYLLNFFQDIILSSAEKFWRICEYIYTLTPEHSSSLCLEKLSENINQIMHQSPTLKQENCLRLLITVIMMAYNLNLLNETNFNVTQFYEITMPILGAPIYITNNRLMVCLSKIWSQIINKSQNRLKIDNINKLIFLSAIFSIDLSYDLLNVLQESGNFELTCFNKQKLYIIYLTLVAFPLINQCSKTLLFTLFNDLHWSIQKYIHEKSLSSLPYDDQFHVLQYYLKSCATLDIQISAQDEESISPLFLQIVENPSLKLHSQYLISNRYLITQDLSNLSLSYNANILSHIENFLNHLILALSDETYIHQLLWTQRLFLYEDLKLNHLSMIDEDFIKIGFTECESNLINDFQYLIHEDSGNAEYVMHIEVLSWILLSFNESYYLDKNTAPYYISLCKVSSNNPPHLPSTPDISNYISDSLPVSNASTQVNIKFTSAFRALLKYFSLIYELKFIFGDINSKFNILNIVKLI</sequence>
<evidence type="ECO:0000313" key="2">
    <source>
        <dbReference type="Proteomes" id="UP000031668"/>
    </source>
</evidence>
<dbReference type="OrthoDB" id="10047020at2759"/>
<dbReference type="EMBL" id="JWZT01002265">
    <property type="protein sequence ID" value="KII69867.1"/>
    <property type="molecule type" value="Genomic_DNA"/>
</dbReference>
<dbReference type="AlphaFoldDB" id="A0A0C2N7G0"/>
<reference evidence="1 2" key="1">
    <citation type="journal article" date="2014" name="Genome Biol. Evol.">
        <title>The genome of the myxosporean Thelohanellus kitauei shows adaptations to nutrient acquisition within its fish host.</title>
        <authorList>
            <person name="Yang Y."/>
            <person name="Xiong J."/>
            <person name="Zhou Z."/>
            <person name="Huo F."/>
            <person name="Miao W."/>
            <person name="Ran C."/>
            <person name="Liu Y."/>
            <person name="Zhang J."/>
            <person name="Feng J."/>
            <person name="Wang M."/>
            <person name="Wang M."/>
            <person name="Wang L."/>
            <person name="Yao B."/>
        </authorList>
    </citation>
    <scope>NUCLEOTIDE SEQUENCE [LARGE SCALE GENOMIC DNA]</scope>
    <source>
        <strain evidence="1">Wuqing</strain>
    </source>
</reference>
<proteinExistence type="predicted"/>
<comment type="caution">
    <text evidence="1">The sequence shown here is derived from an EMBL/GenBank/DDBJ whole genome shotgun (WGS) entry which is preliminary data.</text>
</comment>
<keyword evidence="2" id="KW-1185">Reference proteome</keyword>
<protein>
    <recommendedName>
        <fullName evidence="3">Dymeclin</fullName>
    </recommendedName>
</protein>
<gene>
    <name evidence="1" type="ORF">RF11_02797</name>
</gene>
<dbReference type="Proteomes" id="UP000031668">
    <property type="component" value="Unassembled WGS sequence"/>
</dbReference>